<dbReference type="SUPFAM" id="SSF52833">
    <property type="entry name" value="Thioredoxin-like"/>
    <property type="match status" value="1"/>
</dbReference>
<organism evidence="7 8">
    <name type="scientific">Sphingobacterium psychroaquaticum</name>
    <dbReference type="NCBI Taxonomy" id="561061"/>
    <lineage>
        <taxon>Bacteria</taxon>
        <taxon>Pseudomonadati</taxon>
        <taxon>Bacteroidota</taxon>
        <taxon>Sphingobacteriia</taxon>
        <taxon>Sphingobacteriales</taxon>
        <taxon>Sphingobacteriaceae</taxon>
        <taxon>Sphingobacterium</taxon>
    </lineage>
</organism>
<dbReference type="GO" id="GO:0017004">
    <property type="term" value="P:cytochrome complex assembly"/>
    <property type="evidence" value="ECO:0007669"/>
    <property type="project" value="UniProtKB-KW"/>
</dbReference>
<dbReference type="CDD" id="cd02966">
    <property type="entry name" value="TlpA_like_family"/>
    <property type="match status" value="1"/>
</dbReference>
<sequence length="374" mass="42034">MINKNWGALGKRLFFLALLSLPGLISAQHKAVIKGTVGKGTGQKLMLSYVVNGTVFRDSTYLKKGNFQFKVQFSEVMPATLRLVHNEGEKSMVHDSKDFYLEPGTVLLQSKDSMVNAVITQGNLNKEYLIFKETIALGEMSKLARAARATDDPNLKKTLEEKREALYSTIGTRYETYIESYPDSYFSLLALNFLSSGELDVVKIEPLFEGLSARIKSSKEGVEFKNQIEAAKEIKVGSMAPDFEQTDATGKTVRLSDFRGRYVLLDFWASWCKPCRQDNPNLVKAYAKYKDKNFTIVGVSLDHKKEAWIQAIANDGLTWTNLSDLNYFKNKAALRYAIRAVPQNYLIDPEGRIVAARLHGEELEKKLAELLGSN</sequence>
<dbReference type="Pfam" id="PF00578">
    <property type="entry name" value="AhpC-TSA"/>
    <property type="match status" value="1"/>
</dbReference>
<evidence type="ECO:0000256" key="5">
    <source>
        <dbReference type="SAM" id="SignalP"/>
    </source>
</evidence>
<dbReference type="Proteomes" id="UP000192980">
    <property type="component" value="Unassembled WGS sequence"/>
</dbReference>
<dbReference type="GO" id="GO:0016491">
    <property type="term" value="F:oxidoreductase activity"/>
    <property type="evidence" value="ECO:0007669"/>
    <property type="project" value="InterPro"/>
</dbReference>
<keyword evidence="4" id="KW-0676">Redox-active center</keyword>
<dbReference type="RefSeq" id="WP_085471539.1">
    <property type="nucleotide sequence ID" value="NZ_FXAU01000001.1"/>
</dbReference>
<proteinExistence type="predicted"/>
<dbReference type="InterPro" id="IPR025380">
    <property type="entry name" value="DUF4369"/>
</dbReference>
<dbReference type="InterPro" id="IPR000866">
    <property type="entry name" value="AhpC/TSA"/>
</dbReference>
<feature type="chain" id="PRO_5012372112" evidence="5">
    <location>
        <begin position="28"/>
        <end position="374"/>
    </location>
</feature>
<dbReference type="OrthoDB" id="750178at2"/>
<evidence type="ECO:0000313" key="7">
    <source>
        <dbReference type="EMBL" id="SMG12364.1"/>
    </source>
</evidence>
<accession>A0A1X7IDU4</accession>
<dbReference type="InterPro" id="IPR036249">
    <property type="entry name" value="Thioredoxin-like_sf"/>
</dbReference>
<protein>
    <submittedName>
        <fullName evidence="7">Peroxiredoxin</fullName>
    </submittedName>
</protein>
<evidence type="ECO:0000256" key="4">
    <source>
        <dbReference type="ARBA" id="ARBA00023284"/>
    </source>
</evidence>
<evidence type="ECO:0000256" key="2">
    <source>
        <dbReference type="ARBA" id="ARBA00022748"/>
    </source>
</evidence>
<evidence type="ECO:0000259" key="6">
    <source>
        <dbReference type="PROSITE" id="PS51352"/>
    </source>
</evidence>
<keyword evidence="8" id="KW-1185">Reference proteome</keyword>
<keyword evidence="5" id="KW-0732">Signal</keyword>
<dbReference type="GO" id="GO:0016209">
    <property type="term" value="F:antioxidant activity"/>
    <property type="evidence" value="ECO:0007669"/>
    <property type="project" value="InterPro"/>
</dbReference>
<dbReference type="Pfam" id="PF14289">
    <property type="entry name" value="DUF4369"/>
    <property type="match status" value="1"/>
</dbReference>
<dbReference type="PROSITE" id="PS51352">
    <property type="entry name" value="THIOREDOXIN_2"/>
    <property type="match status" value="1"/>
</dbReference>
<feature type="signal peptide" evidence="5">
    <location>
        <begin position="1"/>
        <end position="27"/>
    </location>
</feature>
<dbReference type="Gene3D" id="3.40.30.10">
    <property type="entry name" value="Glutaredoxin"/>
    <property type="match status" value="1"/>
</dbReference>
<name>A0A1X7IDU4_9SPHI</name>
<dbReference type="InterPro" id="IPR013766">
    <property type="entry name" value="Thioredoxin_domain"/>
</dbReference>
<dbReference type="InterPro" id="IPR050553">
    <property type="entry name" value="Thioredoxin_ResA/DsbE_sf"/>
</dbReference>
<evidence type="ECO:0000256" key="1">
    <source>
        <dbReference type="ARBA" id="ARBA00004196"/>
    </source>
</evidence>
<keyword evidence="3" id="KW-1015">Disulfide bond</keyword>
<reference evidence="7 8" key="1">
    <citation type="submission" date="2017-04" db="EMBL/GenBank/DDBJ databases">
        <authorList>
            <person name="Afonso C.L."/>
            <person name="Miller P.J."/>
            <person name="Scott M.A."/>
            <person name="Spackman E."/>
            <person name="Goraichik I."/>
            <person name="Dimitrov K.M."/>
            <person name="Suarez D.L."/>
            <person name="Swayne D.E."/>
        </authorList>
    </citation>
    <scope>NUCLEOTIDE SEQUENCE [LARGE SCALE GENOMIC DNA]</scope>
    <source>
        <strain evidence="7 8">DSM 22418</strain>
    </source>
</reference>
<dbReference type="AlphaFoldDB" id="A0A1X7IDU4"/>
<keyword evidence="2" id="KW-0201">Cytochrome c-type biogenesis</keyword>
<gene>
    <name evidence="7" type="ORF">SAMN05660862_0681</name>
</gene>
<evidence type="ECO:0000256" key="3">
    <source>
        <dbReference type="ARBA" id="ARBA00023157"/>
    </source>
</evidence>
<dbReference type="PANTHER" id="PTHR42852:SF6">
    <property type="entry name" value="THIOL:DISULFIDE INTERCHANGE PROTEIN DSBE"/>
    <property type="match status" value="1"/>
</dbReference>
<dbReference type="STRING" id="561061.SAMN05660862_0681"/>
<dbReference type="PANTHER" id="PTHR42852">
    <property type="entry name" value="THIOL:DISULFIDE INTERCHANGE PROTEIN DSBE"/>
    <property type="match status" value="1"/>
</dbReference>
<evidence type="ECO:0000313" key="8">
    <source>
        <dbReference type="Proteomes" id="UP000192980"/>
    </source>
</evidence>
<comment type="subcellular location">
    <subcellularLocation>
        <location evidence="1">Cell envelope</location>
    </subcellularLocation>
</comment>
<feature type="domain" description="Thioredoxin" evidence="6">
    <location>
        <begin position="234"/>
        <end position="374"/>
    </location>
</feature>
<dbReference type="GO" id="GO:0030313">
    <property type="term" value="C:cell envelope"/>
    <property type="evidence" value="ECO:0007669"/>
    <property type="project" value="UniProtKB-SubCell"/>
</dbReference>
<dbReference type="EMBL" id="FXAU01000001">
    <property type="protein sequence ID" value="SMG12364.1"/>
    <property type="molecule type" value="Genomic_DNA"/>
</dbReference>